<organism evidence="2 4">
    <name type="scientific">Roseovarius indicus</name>
    <dbReference type="NCBI Taxonomy" id="540747"/>
    <lineage>
        <taxon>Bacteria</taxon>
        <taxon>Pseudomonadati</taxon>
        <taxon>Pseudomonadota</taxon>
        <taxon>Alphaproteobacteria</taxon>
        <taxon>Rhodobacterales</taxon>
        <taxon>Roseobacteraceae</taxon>
        <taxon>Roseovarius</taxon>
    </lineage>
</organism>
<dbReference type="InterPro" id="IPR003772">
    <property type="entry name" value="YceD"/>
</dbReference>
<accession>A0A0T5PAE1</accession>
<protein>
    <submittedName>
        <fullName evidence="2">50S ribosomal protein L34</fullName>
    </submittedName>
</protein>
<dbReference type="GO" id="GO:0005840">
    <property type="term" value="C:ribosome"/>
    <property type="evidence" value="ECO:0007669"/>
    <property type="project" value="UniProtKB-KW"/>
</dbReference>
<reference evidence="2 4" key="1">
    <citation type="submission" date="2015-04" db="EMBL/GenBank/DDBJ databases">
        <title>The draft genome sequence of Roseovarius indicus B108T.</title>
        <authorList>
            <person name="Li G."/>
            <person name="Lai Q."/>
            <person name="Shao Z."/>
            <person name="Yan P."/>
        </authorList>
    </citation>
    <scope>NUCLEOTIDE SEQUENCE [LARGE SCALE GENOMIC DNA]</scope>
    <source>
        <strain evidence="2 4">B108</strain>
    </source>
</reference>
<dbReference type="KEGG" id="rid:RIdsm_03020"/>
<dbReference type="EMBL" id="CP031598">
    <property type="protein sequence ID" value="QEW27209.1"/>
    <property type="molecule type" value="Genomic_DNA"/>
</dbReference>
<evidence type="ECO:0000313" key="5">
    <source>
        <dbReference type="Proteomes" id="UP000325785"/>
    </source>
</evidence>
<reference evidence="3 5" key="2">
    <citation type="submission" date="2018-08" db="EMBL/GenBank/DDBJ databases">
        <title>Genetic Globetrotter - A new plasmid hitch-hiking vast phylogenetic and geographic distances.</title>
        <authorList>
            <person name="Vollmers J."/>
            <person name="Petersen J."/>
        </authorList>
    </citation>
    <scope>NUCLEOTIDE SEQUENCE [LARGE SCALE GENOMIC DNA]</scope>
    <source>
        <strain evidence="3 5">DSM 26383</strain>
    </source>
</reference>
<sequence>MPEHSRKSAIYRVSGLSPRKPQPFEIVPAPDELQAIAEDLGILGLRKLRFTGELSAEGKADWRMDGHLGATVTQACVVTLEPVNTRIEEDVARRFLEEWPPLEEKGEEVEMPEDETIDPLGEQIDLWTVMTEALALALPPYPRADDAELETDSAIPPGAAPIEDEETKPFAGLADLKKKLEDGGD</sequence>
<evidence type="ECO:0000313" key="4">
    <source>
        <dbReference type="Proteomes" id="UP000051401"/>
    </source>
</evidence>
<gene>
    <name evidence="3" type="ORF">RIdsm_03020</name>
    <name evidence="2" type="ORF">XM52_10475</name>
</gene>
<feature type="compositionally biased region" description="Basic and acidic residues" evidence="1">
    <location>
        <begin position="175"/>
        <end position="185"/>
    </location>
</feature>
<feature type="region of interest" description="Disordered" evidence="1">
    <location>
        <begin position="145"/>
        <end position="185"/>
    </location>
</feature>
<dbReference type="PATRIC" id="fig|540747.5.peg.5020"/>
<evidence type="ECO:0000313" key="3">
    <source>
        <dbReference type="EMBL" id="QEW27209.1"/>
    </source>
</evidence>
<keyword evidence="2" id="KW-0687">Ribonucleoprotein</keyword>
<dbReference type="RefSeq" id="WP_057816007.1">
    <property type="nucleotide sequence ID" value="NZ_CAXRJZ010000097.1"/>
</dbReference>
<dbReference type="OrthoDB" id="8443793at2"/>
<dbReference type="Pfam" id="PF02620">
    <property type="entry name" value="YceD"/>
    <property type="match status" value="1"/>
</dbReference>
<name>A0A0T5PAE1_9RHOB</name>
<dbReference type="EMBL" id="LAXI01000005">
    <property type="protein sequence ID" value="KRS17972.1"/>
    <property type="molecule type" value="Genomic_DNA"/>
</dbReference>
<dbReference type="STRING" id="540747.SAMN04488031_101325"/>
<proteinExistence type="predicted"/>
<dbReference type="AlphaFoldDB" id="A0A0T5PAE1"/>
<dbReference type="Proteomes" id="UP000325785">
    <property type="component" value="Chromosome"/>
</dbReference>
<evidence type="ECO:0000313" key="2">
    <source>
        <dbReference type="EMBL" id="KRS17972.1"/>
    </source>
</evidence>
<evidence type="ECO:0000256" key="1">
    <source>
        <dbReference type="SAM" id="MobiDB-lite"/>
    </source>
</evidence>
<dbReference type="Proteomes" id="UP000051401">
    <property type="component" value="Unassembled WGS sequence"/>
</dbReference>
<keyword evidence="4" id="KW-1185">Reference proteome</keyword>
<keyword evidence="2" id="KW-0689">Ribosomal protein</keyword>